<dbReference type="Gene3D" id="1.10.260.40">
    <property type="entry name" value="lambda repressor-like DNA-binding domains"/>
    <property type="match status" value="1"/>
</dbReference>
<dbReference type="PROSITE" id="PS50943">
    <property type="entry name" value="HTH_CROC1"/>
    <property type="match status" value="1"/>
</dbReference>
<accession>A0ABT6M290</accession>
<dbReference type="Pfam" id="PF13560">
    <property type="entry name" value="HTH_31"/>
    <property type="match status" value="1"/>
</dbReference>
<dbReference type="InterPro" id="IPR001387">
    <property type="entry name" value="Cro/C1-type_HTH"/>
</dbReference>
<dbReference type="SMART" id="SM00530">
    <property type="entry name" value="HTH_XRE"/>
    <property type="match status" value="1"/>
</dbReference>
<dbReference type="PANTHER" id="PTHR35010">
    <property type="entry name" value="BLL4672 PROTEIN-RELATED"/>
    <property type="match status" value="1"/>
</dbReference>
<name>A0ABT6M290_9ACTN</name>
<gene>
    <name evidence="3" type="ORF">M2283_010021</name>
</gene>
<sequence>MEQSVDRASLGAFLRARREALQPEDVGLRRGSRRRTRGLRREEVAELCDMSADYVARLERGDGPQPSQQMAAAIARGLRLTPDERDHLFLLCGHRTPHRQLRGEHVSPGLMRMVDRLQDTPAQVMGPLGETLLQTPPAVALLGEQTRYTGEARSAPYRWFTDPTAREFPESTSMPPRALQRLC</sequence>
<reference evidence="3 4" key="1">
    <citation type="submission" date="2023-04" db="EMBL/GenBank/DDBJ databases">
        <title>Forest soil microbial communities from Buena Vista Peninsula, Colon Province, Panama.</title>
        <authorList>
            <person name="Bouskill N."/>
        </authorList>
    </citation>
    <scope>NUCLEOTIDE SEQUENCE [LARGE SCALE GENOMIC DNA]</scope>
    <source>
        <strain evidence="3 4">GGS1</strain>
    </source>
</reference>
<feature type="domain" description="HTH cro/C1-type" evidence="2">
    <location>
        <begin position="37"/>
        <end position="85"/>
    </location>
</feature>
<dbReference type="Proteomes" id="UP001160499">
    <property type="component" value="Unassembled WGS sequence"/>
</dbReference>
<protein>
    <submittedName>
        <fullName evidence="3">Transcriptional regulator with XRE-family HTH domain</fullName>
    </submittedName>
</protein>
<organism evidence="3 4">
    <name type="scientific">Streptomyces pseudovenezuelae</name>
    <dbReference type="NCBI Taxonomy" id="67350"/>
    <lineage>
        <taxon>Bacteria</taxon>
        <taxon>Bacillati</taxon>
        <taxon>Actinomycetota</taxon>
        <taxon>Actinomycetes</taxon>
        <taxon>Kitasatosporales</taxon>
        <taxon>Streptomycetaceae</taxon>
        <taxon>Streptomyces</taxon>
        <taxon>Streptomyces aurantiacus group</taxon>
    </lineage>
</organism>
<dbReference type="PANTHER" id="PTHR35010:SF2">
    <property type="entry name" value="BLL4672 PROTEIN"/>
    <property type="match status" value="1"/>
</dbReference>
<comment type="caution">
    <text evidence="3">The sequence shown here is derived from an EMBL/GenBank/DDBJ whole genome shotgun (WGS) entry which is preliminary data.</text>
</comment>
<dbReference type="CDD" id="cd00093">
    <property type="entry name" value="HTH_XRE"/>
    <property type="match status" value="1"/>
</dbReference>
<dbReference type="EMBL" id="JARXVH010000040">
    <property type="protein sequence ID" value="MDH6222669.1"/>
    <property type="molecule type" value="Genomic_DNA"/>
</dbReference>
<evidence type="ECO:0000259" key="2">
    <source>
        <dbReference type="PROSITE" id="PS50943"/>
    </source>
</evidence>
<evidence type="ECO:0000256" key="1">
    <source>
        <dbReference type="SAM" id="MobiDB-lite"/>
    </source>
</evidence>
<feature type="region of interest" description="Disordered" evidence="1">
    <location>
        <begin position="164"/>
        <end position="183"/>
    </location>
</feature>
<dbReference type="Pfam" id="PF17765">
    <property type="entry name" value="MLTR_LBD"/>
    <property type="match status" value="1"/>
</dbReference>
<proteinExistence type="predicted"/>
<dbReference type="SUPFAM" id="SSF47413">
    <property type="entry name" value="lambda repressor-like DNA-binding domains"/>
    <property type="match status" value="1"/>
</dbReference>
<evidence type="ECO:0000313" key="4">
    <source>
        <dbReference type="Proteomes" id="UP001160499"/>
    </source>
</evidence>
<dbReference type="InterPro" id="IPR010982">
    <property type="entry name" value="Lambda_DNA-bd_dom_sf"/>
</dbReference>
<evidence type="ECO:0000313" key="3">
    <source>
        <dbReference type="EMBL" id="MDH6222669.1"/>
    </source>
</evidence>
<dbReference type="InterPro" id="IPR041413">
    <property type="entry name" value="MLTR_LBD"/>
</dbReference>
<keyword evidence="4" id="KW-1185">Reference proteome</keyword>